<keyword evidence="1" id="KW-0813">Transport</keyword>
<dbReference type="Proteomes" id="UP001362999">
    <property type="component" value="Unassembled WGS sequence"/>
</dbReference>
<dbReference type="InterPro" id="IPR017937">
    <property type="entry name" value="Thioredoxin_CS"/>
</dbReference>
<dbReference type="Gene3D" id="3.40.30.10">
    <property type="entry name" value="Glutaredoxin"/>
    <property type="match status" value="1"/>
</dbReference>
<organism evidence="6 7">
    <name type="scientific">Favolaschia claudopus</name>
    <dbReference type="NCBI Taxonomy" id="2862362"/>
    <lineage>
        <taxon>Eukaryota</taxon>
        <taxon>Fungi</taxon>
        <taxon>Dikarya</taxon>
        <taxon>Basidiomycota</taxon>
        <taxon>Agaricomycotina</taxon>
        <taxon>Agaricomycetes</taxon>
        <taxon>Agaricomycetidae</taxon>
        <taxon>Agaricales</taxon>
        <taxon>Marasmiineae</taxon>
        <taxon>Mycenaceae</taxon>
        <taxon>Favolaschia</taxon>
    </lineage>
</organism>
<sequence length="149" mass="15465">MPVEDIKDFKQFSSVINSDTPVIIDFWAPWCGPCKIISPIFEKFAEKPENAGLKFYKLDTEENERAMEEAGVRVMPSFMVFQKGNKIGESAGALPAPLAALITKHGKVGGAAEAPAAAPAAEATPAAPAAPAAAAASTEAPAAPAAEKL</sequence>
<dbReference type="GO" id="GO:0005737">
    <property type="term" value="C:cytoplasm"/>
    <property type="evidence" value="ECO:0007669"/>
    <property type="project" value="TreeGrafter"/>
</dbReference>
<proteinExistence type="predicted"/>
<keyword evidence="2" id="KW-0249">Electron transport</keyword>
<gene>
    <name evidence="6" type="ORF">R3P38DRAFT_2979863</name>
</gene>
<dbReference type="GO" id="GO:0015035">
    <property type="term" value="F:protein-disulfide reductase activity"/>
    <property type="evidence" value="ECO:0007669"/>
    <property type="project" value="TreeGrafter"/>
</dbReference>
<dbReference type="PANTHER" id="PTHR45663">
    <property type="entry name" value="GEO12009P1"/>
    <property type="match status" value="1"/>
</dbReference>
<evidence type="ECO:0000256" key="4">
    <source>
        <dbReference type="SAM" id="MobiDB-lite"/>
    </source>
</evidence>
<reference evidence="6 7" key="1">
    <citation type="journal article" date="2024" name="J Genomics">
        <title>Draft genome sequencing and assembly of Favolaschia claudopus CIRM-BRFM 2984 isolated from oak limbs.</title>
        <authorList>
            <person name="Navarro D."/>
            <person name="Drula E."/>
            <person name="Chaduli D."/>
            <person name="Cazenave R."/>
            <person name="Ahrendt S."/>
            <person name="Wang J."/>
            <person name="Lipzen A."/>
            <person name="Daum C."/>
            <person name="Barry K."/>
            <person name="Grigoriev I.V."/>
            <person name="Favel A."/>
            <person name="Rosso M.N."/>
            <person name="Martin F."/>
        </authorList>
    </citation>
    <scope>NUCLEOTIDE SEQUENCE [LARGE SCALE GENOMIC DNA]</scope>
    <source>
        <strain evidence="6 7">CIRM-BRFM 2984</strain>
    </source>
</reference>
<dbReference type="InterPro" id="IPR013766">
    <property type="entry name" value="Thioredoxin_domain"/>
</dbReference>
<keyword evidence="7" id="KW-1185">Reference proteome</keyword>
<comment type="caution">
    <text evidence="6">The sequence shown here is derived from an EMBL/GenBank/DDBJ whole genome shotgun (WGS) entry which is preliminary data.</text>
</comment>
<protein>
    <submittedName>
        <fullName evidence="6">Thioredoxin</fullName>
    </submittedName>
</protein>
<evidence type="ECO:0000256" key="2">
    <source>
        <dbReference type="ARBA" id="ARBA00022982"/>
    </source>
</evidence>
<keyword evidence="3" id="KW-1015">Disulfide bond</keyword>
<dbReference type="EMBL" id="JAWWNJ010000045">
    <property type="protein sequence ID" value="KAK7018979.1"/>
    <property type="molecule type" value="Genomic_DNA"/>
</dbReference>
<dbReference type="AlphaFoldDB" id="A0AAW0B0U8"/>
<dbReference type="CDD" id="cd02947">
    <property type="entry name" value="TRX_family"/>
    <property type="match status" value="1"/>
</dbReference>
<dbReference type="SUPFAM" id="SSF52833">
    <property type="entry name" value="Thioredoxin-like"/>
    <property type="match status" value="1"/>
</dbReference>
<dbReference type="PROSITE" id="PS00194">
    <property type="entry name" value="THIOREDOXIN_1"/>
    <property type="match status" value="1"/>
</dbReference>
<evidence type="ECO:0000256" key="3">
    <source>
        <dbReference type="ARBA" id="ARBA00023157"/>
    </source>
</evidence>
<dbReference type="InterPro" id="IPR036249">
    <property type="entry name" value="Thioredoxin-like_sf"/>
</dbReference>
<feature type="domain" description="Thioredoxin" evidence="5">
    <location>
        <begin position="1"/>
        <end position="132"/>
    </location>
</feature>
<name>A0AAW0B0U8_9AGAR</name>
<feature type="region of interest" description="Disordered" evidence="4">
    <location>
        <begin position="113"/>
        <end position="149"/>
    </location>
</feature>
<dbReference type="PRINTS" id="PR00421">
    <property type="entry name" value="THIOREDOXIN"/>
</dbReference>
<dbReference type="PROSITE" id="PS51352">
    <property type="entry name" value="THIOREDOXIN_2"/>
    <property type="match status" value="1"/>
</dbReference>
<dbReference type="PANTHER" id="PTHR45663:SF11">
    <property type="entry name" value="GEO12009P1"/>
    <property type="match status" value="1"/>
</dbReference>
<evidence type="ECO:0000256" key="1">
    <source>
        <dbReference type="ARBA" id="ARBA00022448"/>
    </source>
</evidence>
<evidence type="ECO:0000259" key="5">
    <source>
        <dbReference type="PROSITE" id="PS51352"/>
    </source>
</evidence>
<accession>A0AAW0B0U8</accession>
<evidence type="ECO:0000313" key="6">
    <source>
        <dbReference type="EMBL" id="KAK7018979.1"/>
    </source>
</evidence>
<dbReference type="Pfam" id="PF00085">
    <property type="entry name" value="Thioredoxin"/>
    <property type="match status" value="1"/>
</dbReference>
<evidence type="ECO:0000313" key="7">
    <source>
        <dbReference type="Proteomes" id="UP001362999"/>
    </source>
</evidence>